<proteinExistence type="predicted"/>
<dbReference type="PANTHER" id="PTHR10039:SF17">
    <property type="entry name" value="FUNGAL STAND N-TERMINAL GOODBYE DOMAIN-CONTAINING PROTEIN-RELATED"/>
    <property type="match status" value="1"/>
</dbReference>
<evidence type="ECO:0000313" key="4">
    <source>
        <dbReference type="EMBL" id="KAF7326985.1"/>
    </source>
</evidence>
<comment type="caution">
    <text evidence="4">The sequence shown here is derived from an EMBL/GenBank/DDBJ whole genome shotgun (WGS) entry which is preliminary data.</text>
</comment>
<dbReference type="Proteomes" id="UP000623467">
    <property type="component" value="Unassembled WGS sequence"/>
</dbReference>
<protein>
    <submittedName>
        <fullName evidence="4">Putative nwd2 protein</fullName>
    </submittedName>
</protein>
<dbReference type="Pfam" id="PF24883">
    <property type="entry name" value="NPHP3_N"/>
    <property type="match status" value="1"/>
</dbReference>
<name>A0A8H6U074_9AGAR</name>
<feature type="region of interest" description="Disordered" evidence="2">
    <location>
        <begin position="14"/>
        <end position="33"/>
    </location>
</feature>
<evidence type="ECO:0000256" key="1">
    <source>
        <dbReference type="ARBA" id="ARBA00022737"/>
    </source>
</evidence>
<evidence type="ECO:0000256" key="2">
    <source>
        <dbReference type="SAM" id="MobiDB-lite"/>
    </source>
</evidence>
<dbReference type="InterPro" id="IPR056884">
    <property type="entry name" value="NPHP3-like_N"/>
</dbReference>
<accession>A0A8H6U074</accession>
<dbReference type="EMBL" id="JACAZH010000088">
    <property type="protein sequence ID" value="KAF7326985.1"/>
    <property type="molecule type" value="Genomic_DNA"/>
</dbReference>
<gene>
    <name evidence="4" type="ORF">MSAN_02492300</name>
</gene>
<evidence type="ECO:0000313" key="5">
    <source>
        <dbReference type="Proteomes" id="UP000623467"/>
    </source>
</evidence>
<keyword evidence="5" id="KW-1185">Reference proteome</keyword>
<reference evidence="4" key="1">
    <citation type="submission" date="2020-05" db="EMBL/GenBank/DDBJ databases">
        <title>Mycena genomes resolve the evolution of fungal bioluminescence.</title>
        <authorList>
            <person name="Tsai I.J."/>
        </authorList>
    </citation>
    <scope>NUCLEOTIDE SEQUENCE</scope>
    <source>
        <strain evidence="4">160909Yilan</strain>
    </source>
</reference>
<evidence type="ECO:0000259" key="3">
    <source>
        <dbReference type="Pfam" id="PF24883"/>
    </source>
</evidence>
<dbReference type="SUPFAM" id="SSF52540">
    <property type="entry name" value="P-loop containing nucleoside triphosphate hydrolases"/>
    <property type="match status" value="1"/>
</dbReference>
<sequence length="815" mass="93048">MSSEYKGDNYYFGGGRGGAGGKSRNGAGGAGGQGMGASLSLDVQTRNLNLNNNLHVNDRNDNGFETTGQLHSNAVQNPYIQQNIHHHGDEFKGMLYQLTKSLVLKDVTGIDILQRAVAPAAIHGSAESYPQPKCHPETRMKMLQDLRHWALDKNVKQKILWLHGPAGAGKSAIMQTLARQLEDARKLGGSFFFKRGDPTRGNGKALFATIAYQLALSVPDLRTQISRVVEDNPSIVQRAIETQMIKLISEPCRLHKNDGHVTILVDGLDDRPEPHIRDLFESPVYTYIHRSVNVEQSFDDVRKYLLDEFARIHQEHATMTHIPLPWPSPEILQKLVWKSSGYFIYASTIIKFIDDKSYRPTKRLALVLQRNATGSGSAFDALDQLYMTILSSAPRQSGFMLVLWMMAEKDRSRQIPVIEEVLGLEKGETELLLRGLHSVIKLYTRGGALEEIAFHHASFPDFLNDASRSRKFHVDSLQNRIHLARCFLRFAAGRYQTHSSMSSVNRFYSLRELLSAQEPQDTQKIVDRELIPLIISLPPSLELCPPIARINPEYIFNQESGLSRMLSWLHRIPLTPRLGDLIKLWEDCVFMARCRKIGGTAQTGTYSISLVSERIASHEIPQVTVTIVFLGAPFWRIPTLIGRTWAEFRAIICSIHPDIAACEQEPLQVLLRLFPREVYHWAARDLALRLIPIMRNNCLLASQRPADRRDIWIYFPLLVRLSPPCPHLYHELWSISLPQGYWLVIADFVIHHVSKWLKSFPEPKLRIIARWGNGRKPRYAKLYHQFWEDDWRAHIERWNKTITELHLPENLKFPL</sequence>
<keyword evidence="1" id="KW-0677">Repeat</keyword>
<dbReference type="InterPro" id="IPR027417">
    <property type="entry name" value="P-loop_NTPase"/>
</dbReference>
<organism evidence="4 5">
    <name type="scientific">Mycena sanguinolenta</name>
    <dbReference type="NCBI Taxonomy" id="230812"/>
    <lineage>
        <taxon>Eukaryota</taxon>
        <taxon>Fungi</taxon>
        <taxon>Dikarya</taxon>
        <taxon>Basidiomycota</taxon>
        <taxon>Agaricomycotina</taxon>
        <taxon>Agaricomycetes</taxon>
        <taxon>Agaricomycetidae</taxon>
        <taxon>Agaricales</taxon>
        <taxon>Marasmiineae</taxon>
        <taxon>Mycenaceae</taxon>
        <taxon>Mycena</taxon>
    </lineage>
</organism>
<dbReference type="AlphaFoldDB" id="A0A8H6U074"/>
<dbReference type="OrthoDB" id="3266532at2759"/>
<dbReference type="Gene3D" id="3.40.50.300">
    <property type="entry name" value="P-loop containing nucleotide triphosphate hydrolases"/>
    <property type="match status" value="1"/>
</dbReference>
<dbReference type="PANTHER" id="PTHR10039">
    <property type="entry name" value="AMELOGENIN"/>
    <property type="match status" value="1"/>
</dbReference>
<feature type="domain" description="Nephrocystin 3-like N-terminal" evidence="3">
    <location>
        <begin position="146"/>
        <end position="273"/>
    </location>
</feature>